<dbReference type="EMBL" id="UGRO01000002">
    <property type="protein sequence ID" value="SUA17361.1"/>
    <property type="molecule type" value="Genomic_DNA"/>
</dbReference>
<dbReference type="AlphaFoldDB" id="A0A378VMI8"/>
<dbReference type="CDD" id="cd00093">
    <property type="entry name" value="HTH_XRE"/>
    <property type="match status" value="1"/>
</dbReference>
<dbReference type="PROSITE" id="PS50943">
    <property type="entry name" value="HTH_CROC1"/>
    <property type="match status" value="1"/>
</dbReference>
<evidence type="ECO:0000313" key="3">
    <source>
        <dbReference type="Proteomes" id="UP000254193"/>
    </source>
</evidence>
<accession>A0A378VMI8</accession>
<name>A0A378VMI8_NEILA</name>
<dbReference type="Proteomes" id="UP000254193">
    <property type="component" value="Unassembled WGS sequence"/>
</dbReference>
<dbReference type="GO" id="GO:0003677">
    <property type="term" value="F:DNA binding"/>
    <property type="evidence" value="ECO:0007669"/>
    <property type="project" value="InterPro"/>
</dbReference>
<dbReference type="Gene3D" id="1.10.260.40">
    <property type="entry name" value="lambda repressor-like DNA-binding domains"/>
    <property type="match status" value="1"/>
</dbReference>
<dbReference type="RefSeq" id="WP_115119227.1">
    <property type="nucleotide sequence ID" value="NZ_CAUJPV010000043.1"/>
</dbReference>
<sequence length="122" mass="13841">MHTEQDKTDFSERLKTAIRLAGLDELSNASLANRFNLRHPNQPVSTQAFHHWLVGRSIPTPDKIETLAKWLDTSAEWLRHGRLSGTEGAASPQEALLLKYFRLLPPKKRDALMVLLHHPDDG</sequence>
<feature type="domain" description="HTH cro/C1-type" evidence="1">
    <location>
        <begin position="44"/>
        <end position="78"/>
    </location>
</feature>
<proteinExistence type="predicted"/>
<evidence type="ECO:0000313" key="2">
    <source>
        <dbReference type="EMBL" id="SUA17361.1"/>
    </source>
</evidence>
<dbReference type="InterPro" id="IPR001387">
    <property type="entry name" value="Cro/C1-type_HTH"/>
</dbReference>
<keyword evidence="3" id="KW-1185">Reference proteome</keyword>
<reference evidence="2 3" key="1">
    <citation type="submission" date="2018-06" db="EMBL/GenBank/DDBJ databases">
        <authorList>
            <consortium name="Pathogen Informatics"/>
            <person name="Doyle S."/>
        </authorList>
    </citation>
    <scope>NUCLEOTIDE SEQUENCE [LARGE SCALE GENOMIC DNA]</scope>
    <source>
        <strain evidence="2 3">NCTC10616</strain>
    </source>
</reference>
<gene>
    <name evidence="2" type="ORF">NCTC10616_01027</name>
</gene>
<evidence type="ECO:0000259" key="1">
    <source>
        <dbReference type="PROSITE" id="PS50943"/>
    </source>
</evidence>
<protein>
    <recommendedName>
        <fullName evidence="1">HTH cro/C1-type domain-containing protein</fullName>
    </recommendedName>
</protein>
<dbReference type="InterPro" id="IPR010982">
    <property type="entry name" value="Lambda_DNA-bd_dom_sf"/>
</dbReference>
<organism evidence="2 3">
    <name type="scientific">Neisseria lactamica</name>
    <dbReference type="NCBI Taxonomy" id="486"/>
    <lineage>
        <taxon>Bacteria</taxon>
        <taxon>Pseudomonadati</taxon>
        <taxon>Pseudomonadota</taxon>
        <taxon>Betaproteobacteria</taxon>
        <taxon>Neisseriales</taxon>
        <taxon>Neisseriaceae</taxon>
        <taxon>Neisseria</taxon>
    </lineage>
</organism>